<evidence type="ECO:0000313" key="6">
    <source>
        <dbReference type="Proteomes" id="UP001163046"/>
    </source>
</evidence>
<dbReference type="InterPro" id="IPR025313">
    <property type="entry name" value="SPB4-like_CTE"/>
</dbReference>
<evidence type="ECO:0000256" key="1">
    <source>
        <dbReference type="ARBA" id="ARBA00022801"/>
    </source>
</evidence>
<proteinExistence type="predicted"/>
<keyword evidence="2 5" id="KW-0347">Helicase</keyword>
<dbReference type="EC" id="3.6.4.13" evidence="5"/>
<dbReference type="OrthoDB" id="10259640at2759"/>
<evidence type="ECO:0000256" key="3">
    <source>
        <dbReference type="SAM" id="MobiDB-lite"/>
    </source>
</evidence>
<reference evidence="5" key="1">
    <citation type="submission" date="2023-01" db="EMBL/GenBank/DDBJ databases">
        <title>Genome assembly of the deep-sea coral Lophelia pertusa.</title>
        <authorList>
            <person name="Herrera S."/>
            <person name="Cordes E."/>
        </authorList>
    </citation>
    <scope>NUCLEOTIDE SEQUENCE</scope>
    <source>
        <strain evidence="5">USNM1676648</strain>
        <tissue evidence="5">Polyp</tissue>
    </source>
</reference>
<dbReference type="AlphaFoldDB" id="A0A9X0DDW2"/>
<dbReference type="GO" id="GO:0016787">
    <property type="term" value="F:hydrolase activity"/>
    <property type="evidence" value="ECO:0007669"/>
    <property type="project" value="UniProtKB-KW"/>
</dbReference>
<accession>A0A9X0DDW2</accession>
<dbReference type="Proteomes" id="UP001163046">
    <property type="component" value="Unassembled WGS sequence"/>
</dbReference>
<dbReference type="EMBL" id="MU825396">
    <property type="protein sequence ID" value="KAJ7394424.1"/>
    <property type="molecule type" value="Genomic_DNA"/>
</dbReference>
<keyword evidence="6" id="KW-1185">Reference proteome</keyword>
<feature type="domain" description="ATP-dependent rRNA helicase SPB4-like C-terminal extension" evidence="4">
    <location>
        <begin position="2"/>
        <end position="35"/>
    </location>
</feature>
<evidence type="ECO:0000256" key="2">
    <source>
        <dbReference type="ARBA" id="ARBA00022806"/>
    </source>
</evidence>
<keyword evidence="1 5" id="KW-0378">Hydrolase</keyword>
<sequence>MQAYASHQHKSIFNVNALDLQRVAPAFGFLVPPRVNLNVHSSKGERIQRRGGGGGFGAGYKSSKLQQKAKIFSKRREGMSDSSADEMTVVIIDSESVKKYKDIPRSG</sequence>
<feature type="region of interest" description="Disordered" evidence="3">
    <location>
        <begin position="41"/>
        <end position="61"/>
    </location>
</feature>
<keyword evidence="2 5" id="KW-0067">ATP-binding</keyword>
<comment type="caution">
    <text evidence="5">The sequence shown here is derived from an EMBL/GenBank/DDBJ whole genome shotgun (WGS) entry which is preliminary data.</text>
</comment>
<evidence type="ECO:0000259" key="4">
    <source>
        <dbReference type="Pfam" id="PF13959"/>
    </source>
</evidence>
<keyword evidence="2 5" id="KW-0547">Nucleotide-binding</keyword>
<organism evidence="5 6">
    <name type="scientific">Desmophyllum pertusum</name>
    <dbReference type="NCBI Taxonomy" id="174260"/>
    <lineage>
        <taxon>Eukaryota</taxon>
        <taxon>Metazoa</taxon>
        <taxon>Cnidaria</taxon>
        <taxon>Anthozoa</taxon>
        <taxon>Hexacorallia</taxon>
        <taxon>Scleractinia</taxon>
        <taxon>Caryophylliina</taxon>
        <taxon>Caryophylliidae</taxon>
        <taxon>Desmophyllum</taxon>
    </lineage>
</organism>
<evidence type="ECO:0000313" key="5">
    <source>
        <dbReference type="EMBL" id="KAJ7394424.1"/>
    </source>
</evidence>
<dbReference type="GO" id="GO:0003724">
    <property type="term" value="F:RNA helicase activity"/>
    <property type="evidence" value="ECO:0007669"/>
    <property type="project" value="UniProtKB-EC"/>
</dbReference>
<protein>
    <submittedName>
        <fullName evidence="5">ATP-dependent RNA helicase ddx18</fullName>
        <ecNumber evidence="5">3.6.4.13</ecNumber>
    </submittedName>
</protein>
<dbReference type="Pfam" id="PF13959">
    <property type="entry name" value="CTE_SPB4"/>
    <property type="match status" value="1"/>
</dbReference>
<name>A0A9X0DDW2_9CNID</name>
<gene>
    <name evidence="5" type="primary">DDX18_2</name>
    <name evidence="5" type="ORF">OS493_000233</name>
</gene>